<reference evidence="3 4" key="1">
    <citation type="submission" date="2023-04" db="EMBL/GenBank/DDBJ databases">
        <title>Genomic of Lysinibacillus capsici TSBLM.</title>
        <authorList>
            <person name="Hu X.S."/>
            <person name="Yu C.H."/>
        </authorList>
    </citation>
    <scope>NUCLEOTIDE SEQUENCE [LARGE SCALE GENOMIC DNA]</scope>
    <source>
        <strain evidence="3 4">TSBLM</strain>
    </source>
</reference>
<organism evidence="3 4">
    <name type="scientific">Lysinibacillus capsici</name>
    <dbReference type="NCBI Taxonomy" id="2115968"/>
    <lineage>
        <taxon>Bacteria</taxon>
        <taxon>Bacillati</taxon>
        <taxon>Bacillota</taxon>
        <taxon>Bacilli</taxon>
        <taxon>Bacillales</taxon>
        <taxon>Bacillaceae</taxon>
        <taxon>Lysinibacillus</taxon>
    </lineage>
</organism>
<dbReference type="InterPro" id="IPR051465">
    <property type="entry name" value="Cell_Envelope_Struct_Comp"/>
</dbReference>
<gene>
    <name evidence="3" type="ORF">QBO96_20780</name>
</gene>
<dbReference type="PANTHER" id="PTHR43308:SF5">
    <property type="entry name" value="S-LAYER PROTEIN _ PEPTIDOGLYCAN ENDO-BETA-N-ACETYLGLUCOSAMINIDASE"/>
    <property type="match status" value="1"/>
</dbReference>
<protein>
    <submittedName>
        <fullName evidence="3">S-layer homology domain-containing protein</fullName>
    </submittedName>
</protein>
<sequence>MDSHWAKEIVEELATLEIIQGYEHGTFRPNEPISRMHVAVLFACTFEFESIRSAKVFSDIAPKPIYYEEINTLQQGGIIDGWGDTFRPLEAITCAQVAKILAKTLQLTSEGTSSFSDVSSNHWSMDYIAALEQVEIALGSNGEFYPKTPVTRAELATFLFRALQF</sequence>
<feature type="domain" description="SLH" evidence="2">
    <location>
        <begin position="111"/>
        <end position="165"/>
    </location>
</feature>
<feature type="domain" description="SLH" evidence="2">
    <location>
        <begin position="1"/>
        <end position="56"/>
    </location>
</feature>
<evidence type="ECO:0000313" key="4">
    <source>
        <dbReference type="Proteomes" id="UP001244564"/>
    </source>
</evidence>
<keyword evidence="1" id="KW-0732">Signal</keyword>
<dbReference type="Pfam" id="PF00395">
    <property type="entry name" value="SLH"/>
    <property type="match status" value="3"/>
</dbReference>
<evidence type="ECO:0000259" key="2">
    <source>
        <dbReference type="PROSITE" id="PS51272"/>
    </source>
</evidence>
<dbReference type="EMBL" id="CP122283">
    <property type="protein sequence ID" value="WGF38128.1"/>
    <property type="molecule type" value="Genomic_DNA"/>
</dbReference>
<proteinExistence type="predicted"/>
<dbReference type="InterPro" id="IPR001119">
    <property type="entry name" value="SLH_dom"/>
</dbReference>
<dbReference type="Proteomes" id="UP001244564">
    <property type="component" value="Chromosome"/>
</dbReference>
<evidence type="ECO:0000313" key="3">
    <source>
        <dbReference type="EMBL" id="WGF38128.1"/>
    </source>
</evidence>
<feature type="domain" description="SLH" evidence="2">
    <location>
        <begin position="57"/>
        <end position="110"/>
    </location>
</feature>
<name>A0ABY8KF63_9BACI</name>
<keyword evidence="4" id="KW-1185">Reference proteome</keyword>
<dbReference type="PROSITE" id="PS51272">
    <property type="entry name" value="SLH"/>
    <property type="match status" value="3"/>
</dbReference>
<dbReference type="PANTHER" id="PTHR43308">
    <property type="entry name" value="OUTER MEMBRANE PROTEIN ALPHA-RELATED"/>
    <property type="match status" value="1"/>
</dbReference>
<dbReference type="RefSeq" id="WP_279494258.1">
    <property type="nucleotide sequence ID" value="NZ_CP122283.1"/>
</dbReference>
<accession>A0ABY8KF63</accession>
<evidence type="ECO:0000256" key="1">
    <source>
        <dbReference type="ARBA" id="ARBA00022729"/>
    </source>
</evidence>